<accession>B8BSE0</accession>
<dbReference type="GeneID" id="7452558"/>
<dbReference type="EMBL" id="CM000638">
    <property type="protein sequence ID" value="EED96112.1"/>
    <property type="molecule type" value="Genomic_DNA"/>
</dbReference>
<proteinExistence type="predicted"/>
<dbReference type="InterPro" id="IPR051961">
    <property type="entry name" value="Fungal_Metabolite_Diox"/>
</dbReference>
<dbReference type="PANTHER" id="PTHR37563">
    <property type="entry name" value="PHYTANOYL-COA DIOXYGENASE FAMILY PROTEIN (AFU_ORTHOLOGUE AFUA_2G03330)"/>
    <property type="match status" value="1"/>
</dbReference>
<dbReference type="HOGENOM" id="CLU_415936_0_0_1"/>
<dbReference type="InterPro" id="IPR008775">
    <property type="entry name" value="Phytyl_CoA_dOase-like"/>
</dbReference>
<dbReference type="PaxDb" id="35128-Thaps21066"/>
<name>B8BSE0_THAPS</name>
<evidence type="ECO:0000313" key="3">
    <source>
        <dbReference type="Proteomes" id="UP000001449"/>
    </source>
</evidence>
<protein>
    <submittedName>
        <fullName evidence="2">Uncharacterized protein</fullName>
    </submittedName>
</protein>
<feature type="region of interest" description="Disordered" evidence="1">
    <location>
        <begin position="1"/>
        <end position="20"/>
    </location>
</feature>
<dbReference type="Proteomes" id="UP000001449">
    <property type="component" value="Chromosome 1"/>
</dbReference>
<sequence length="660" mass="72739">MADSCWDAFGPDSDDSDEEVNTQCQSYVAASNHADDSVGYETAVDATVLAITQHFVTKSYGVMLKERVVAIGCGAEKWQRILSDRIASRGMQVVMDSDSSIEEYVCDAAVLIGGSSSENITSSISSQIRRGLLPGGYLWMISSMSDTNDDSSLSEAVWDVGASSITLVSSTCKVTKIQKRACVVNAWSCPWMDKDSVVLENDIIHENNDFPIEKSDTYLQYERRIASDLTVSPSVAERTRETISDDGTGKPIHATVLTDANVQRATQILQNHGLVIIKGLVPPVQTIKWGNTVLADFESAVQRLKSHPERPVDLMNPLKVLSDEEHVFEPLSYREMAMREDLRVDLRSGPEMESLRRTQNDTALQSMGGQCGNATELYNGPTVVNSNMTGTLSSWRFHPSIISILKSLFNPRDDALYKGNFGRWNFGGAGPDGSAQPFRIGQIGSVVSCPGSGEQAIHADTPHLFEHLDCLPCHYCNVFTPGYEISIDQNNLYFKNEFDDDRTWTGNSTIGGTALVHGSHRLSVTAKLLAEEDEDAHEGDTPNSLTRRQMLQLQTLRPALDTGDVLIFDNRTLHYGLANTSQGDTTGVDANAGRRPLLYLNVTQSWFHDPKNWDNLKHFSHTINYIILSTTHCGSFEVGRRVDPFKAMIVAVASANTLLR</sequence>
<gene>
    <name evidence="2" type="ORF">THAPSDRAFT_21066</name>
</gene>
<dbReference type="PANTHER" id="PTHR37563:SF2">
    <property type="entry name" value="PHYTANOYL-COA DIOXYGENASE FAMILY PROTEIN (AFU_ORTHOLOGUE AFUA_2G03330)"/>
    <property type="match status" value="1"/>
</dbReference>
<organism evidence="2 3">
    <name type="scientific">Thalassiosira pseudonana</name>
    <name type="common">Marine diatom</name>
    <name type="synonym">Cyclotella nana</name>
    <dbReference type="NCBI Taxonomy" id="35128"/>
    <lineage>
        <taxon>Eukaryota</taxon>
        <taxon>Sar</taxon>
        <taxon>Stramenopiles</taxon>
        <taxon>Ochrophyta</taxon>
        <taxon>Bacillariophyta</taxon>
        <taxon>Coscinodiscophyceae</taxon>
        <taxon>Thalassiosirophycidae</taxon>
        <taxon>Thalassiosirales</taxon>
        <taxon>Thalassiosiraceae</taxon>
        <taxon>Thalassiosira</taxon>
    </lineage>
</organism>
<dbReference type="Pfam" id="PF05721">
    <property type="entry name" value="PhyH"/>
    <property type="match status" value="1"/>
</dbReference>
<dbReference type="Gene3D" id="2.60.120.620">
    <property type="entry name" value="q2cbj1_9rhob like domain"/>
    <property type="match status" value="1"/>
</dbReference>
<evidence type="ECO:0000256" key="1">
    <source>
        <dbReference type="SAM" id="MobiDB-lite"/>
    </source>
</evidence>
<dbReference type="KEGG" id="tps:THAPSDRAFT_21066"/>
<dbReference type="RefSeq" id="XP_002286471.1">
    <property type="nucleotide sequence ID" value="XM_002286435.1"/>
</dbReference>
<dbReference type="SUPFAM" id="SSF51197">
    <property type="entry name" value="Clavaminate synthase-like"/>
    <property type="match status" value="1"/>
</dbReference>
<evidence type="ECO:0000313" key="2">
    <source>
        <dbReference type="EMBL" id="EED96112.1"/>
    </source>
</evidence>
<reference evidence="2 3" key="1">
    <citation type="journal article" date="2004" name="Science">
        <title>The genome of the diatom Thalassiosira pseudonana: ecology, evolution, and metabolism.</title>
        <authorList>
            <person name="Armbrust E.V."/>
            <person name="Berges J.A."/>
            <person name="Bowler C."/>
            <person name="Green B.R."/>
            <person name="Martinez D."/>
            <person name="Putnam N.H."/>
            <person name="Zhou S."/>
            <person name="Allen A.E."/>
            <person name="Apt K.E."/>
            <person name="Bechner M."/>
            <person name="Brzezinski M.A."/>
            <person name="Chaal B.K."/>
            <person name="Chiovitti A."/>
            <person name="Davis A.K."/>
            <person name="Demarest M.S."/>
            <person name="Detter J.C."/>
            <person name="Glavina T."/>
            <person name="Goodstein D."/>
            <person name="Hadi M.Z."/>
            <person name="Hellsten U."/>
            <person name="Hildebrand M."/>
            <person name="Jenkins B.D."/>
            <person name="Jurka J."/>
            <person name="Kapitonov V.V."/>
            <person name="Kroger N."/>
            <person name="Lau W.W."/>
            <person name="Lane T.W."/>
            <person name="Larimer F.W."/>
            <person name="Lippmeier J.C."/>
            <person name="Lucas S."/>
            <person name="Medina M."/>
            <person name="Montsant A."/>
            <person name="Obornik M."/>
            <person name="Parker M.S."/>
            <person name="Palenik B."/>
            <person name="Pazour G.J."/>
            <person name="Richardson P.M."/>
            <person name="Rynearson T.A."/>
            <person name="Saito M.A."/>
            <person name="Schwartz D.C."/>
            <person name="Thamatrakoln K."/>
            <person name="Valentin K."/>
            <person name="Vardi A."/>
            <person name="Wilkerson F.P."/>
            <person name="Rokhsar D.S."/>
        </authorList>
    </citation>
    <scope>NUCLEOTIDE SEQUENCE [LARGE SCALE GENOMIC DNA]</scope>
    <source>
        <strain evidence="2 3">CCMP1335</strain>
    </source>
</reference>
<dbReference type="eggNOG" id="ENOG502S2SY">
    <property type="taxonomic scope" value="Eukaryota"/>
</dbReference>
<dbReference type="AlphaFoldDB" id="B8BSE0"/>
<dbReference type="InParanoid" id="B8BSE0"/>
<keyword evidence="3" id="KW-1185">Reference proteome</keyword>
<reference evidence="2 3" key="2">
    <citation type="journal article" date="2008" name="Nature">
        <title>The Phaeodactylum genome reveals the evolutionary history of diatom genomes.</title>
        <authorList>
            <person name="Bowler C."/>
            <person name="Allen A.E."/>
            <person name="Badger J.H."/>
            <person name="Grimwood J."/>
            <person name="Jabbari K."/>
            <person name="Kuo A."/>
            <person name="Maheswari U."/>
            <person name="Martens C."/>
            <person name="Maumus F."/>
            <person name="Otillar R.P."/>
            <person name="Rayko E."/>
            <person name="Salamov A."/>
            <person name="Vandepoele K."/>
            <person name="Beszteri B."/>
            <person name="Gruber A."/>
            <person name="Heijde M."/>
            <person name="Katinka M."/>
            <person name="Mock T."/>
            <person name="Valentin K."/>
            <person name="Verret F."/>
            <person name="Berges J.A."/>
            <person name="Brownlee C."/>
            <person name="Cadoret J.P."/>
            <person name="Chiovitti A."/>
            <person name="Choi C.J."/>
            <person name="Coesel S."/>
            <person name="De Martino A."/>
            <person name="Detter J.C."/>
            <person name="Durkin C."/>
            <person name="Falciatore A."/>
            <person name="Fournet J."/>
            <person name="Haruta M."/>
            <person name="Huysman M.J."/>
            <person name="Jenkins B.D."/>
            <person name="Jiroutova K."/>
            <person name="Jorgensen R.E."/>
            <person name="Joubert Y."/>
            <person name="Kaplan A."/>
            <person name="Kroger N."/>
            <person name="Kroth P.G."/>
            <person name="La Roche J."/>
            <person name="Lindquist E."/>
            <person name="Lommer M."/>
            <person name="Martin-Jezequel V."/>
            <person name="Lopez P.J."/>
            <person name="Lucas S."/>
            <person name="Mangogna M."/>
            <person name="McGinnis K."/>
            <person name="Medlin L.K."/>
            <person name="Montsant A."/>
            <person name="Oudot-Le Secq M.P."/>
            <person name="Napoli C."/>
            <person name="Obornik M."/>
            <person name="Parker M.S."/>
            <person name="Petit J.L."/>
            <person name="Porcel B.M."/>
            <person name="Poulsen N."/>
            <person name="Robison M."/>
            <person name="Rychlewski L."/>
            <person name="Rynearson T.A."/>
            <person name="Schmutz J."/>
            <person name="Shapiro H."/>
            <person name="Siaut M."/>
            <person name="Stanley M."/>
            <person name="Sussman M.R."/>
            <person name="Taylor A.R."/>
            <person name="Vardi A."/>
            <person name="von Dassow P."/>
            <person name="Vyverman W."/>
            <person name="Willis A."/>
            <person name="Wyrwicz L.S."/>
            <person name="Rokhsar D.S."/>
            <person name="Weissenbach J."/>
            <person name="Armbrust E.V."/>
            <person name="Green B.R."/>
            <person name="Van de Peer Y."/>
            <person name="Grigoriev I.V."/>
        </authorList>
    </citation>
    <scope>NUCLEOTIDE SEQUENCE [LARGE SCALE GENOMIC DNA]</scope>
    <source>
        <strain evidence="2 3">CCMP1335</strain>
    </source>
</reference>